<feature type="region of interest" description="Disordered" evidence="5">
    <location>
        <begin position="490"/>
        <end position="527"/>
    </location>
</feature>
<protein>
    <recommendedName>
        <fullName evidence="8">Tryptophan 2,3-dioxygenase</fullName>
    </recommendedName>
</protein>
<accession>A0A934W9K9</accession>
<evidence type="ECO:0000256" key="2">
    <source>
        <dbReference type="ARBA" id="ARBA00022964"/>
    </source>
</evidence>
<evidence type="ECO:0008006" key="8">
    <source>
        <dbReference type="Google" id="ProtNLM"/>
    </source>
</evidence>
<keyword evidence="2" id="KW-0560">Oxidoreductase</keyword>
<dbReference type="GO" id="GO:0046872">
    <property type="term" value="F:metal ion binding"/>
    <property type="evidence" value="ECO:0007669"/>
    <property type="project" value="InterPro"/>
</dbReference>
<keyword evidence="4" id="KW-0823">Tryptophan catabolism</keyword>
<dbReference type="GO" id="GO:0004833">
    <property type="term" value="F:L-tryptophan 2,3-dioxygenase activity"/>
    <property type="evidence" value="ECO:0007669"/>
    <property type="project" value="InterPro"/>
</dbReference>
<dbReference type="GO" id="GO:0019441">
    <property type="term" value="P:L-tryptophan catabolic process to kynurenine"/>
    <property type="evidence" value="ECO:0007669"/>
    <property type="project" value="InterPro"/>
</dbReference>
<dbReference type="Pfam" id="PF03301">
    <property type="entry name" value="Trp_dioxygenase"/>
    <property type="match status" value="1"/>
</dbReference>
<dbReference type="GO" id="GO:0019442">
    <property type="term" value="P:L-tryptophan catabolic process to acetyl-CoA"/>
    <property type="evidence" value="ECO:0007669"/>
    <property type="project" value="TreeGrafter"/>
</dbReference>
<dbReference type="EMBL" id="JAEPBG010000010">
    <property type="protein sequence ID" value="MBK4737214.1"/>
    <property type="molecule type" value="Genomic_DNA"/>
</dbReference>
<keyword evidence="2" id="KW-0223">Dioxygenase</keyword>
<keyword evidence="1" id="KW-0479">Metal-binding</keyword>
<evidence type="ECO:0000313" key="7">
    <source>
        <dbReference type="Proteomes" id="UP000622890"/>
    </source>
</evidence>
<dbReference type="RefSeq" id="WP_200595317.1">
    <property type="nucleotide sequence ID" value="NZ_JAEPBG010000010.1"/>
</dbReference>
<evidence type="ECO:0000256" key="3">
    <source>
        <dbReference type="ARBA" id="ARBA00023004"/>
    </source>
</evidence>
<dbReference type="InterPro" id="IPR004981">
    <property type="entry name" value="Trp_2_3_dOase"/>
</dbReference>
<keyword evidence="7" id="KW-1185">Reference proteome</keyword>
<dbReference type="AlphaFoldDB" id="A0A934W9K9"/>
<evidence type="ECO:0000256" key="4">
    <source>
        <dbReference type="ARBA" id="ARBA00023079"/>
    </source>
</evidence>
<sequence length="527" mass="58030">MSTVCGCPHGFAGKRPQRPHYCSYIQVQHLLATFPPFLATTDDRLLYSFYASSVLWLRLLRADLRAIDHAARDLPALRCVALASKHLRRGLAVGNVLAMQARLINTCLVNRRASLSFRLEAHGLAIPLLHEASMALRAVRAGLHADRRYSAAESETLTGILALLEDCYQDYLRHTRRLSQRITAPGGDQGLHPMHALIDHRTLMHAADITLQRHHPQALNESRSTHDELCFITAHQAFELWFPSVLACVDDAMADMLREAPDIAAAEAGVRRVAAFYQLFGDMIRIPQTMSAADYLAFRSQLEGGSGLESVGFRMLEITIGQRDPILLRNLEKMHLLTDELSARLSRPSLSDAYLHLLLRAGLLRDPTDLEQAASSIAALLRPTGAPNPHAALIALGESLIELEQELDSWRHHHLSMVDRMIGYRKSLGVAGNDPLPLKAGTSPASNGKLDGRPYLLRTFAYQRIFSYLWEARSLVREEDMRPWLGMPASASAPGDVPASSCEGPGLPVTHGGTVPAIPEASHVAAK</sequence>
<keyword evidence="3" id="KW-0408">Iron</keyword>
<name>A0A934W9K9_9BURK</name>
<keyword evidence="1" id="KW-0349">Heme</keyword>
<evidence type="ECO:0000256" key="5">
    <source>
        <dbReference type="SAM" id="MobiDB-lite"/>
    </source>
</evidence>
<gene>
    <name evidence="6" type="ORF">JJB74_21540</name>
</gene>
<comment type="caution">
    <text evidence="6">The sequence shown here is derived from an EMBL/GenBank/DDBJ whole genome shotgun (WGS) entry which is preliminary data.</text>
</comment>
<reference evidence="6" key="1">
    <citation type="submission" date="2021-01" db="EMBL/GenBank/DDBJ databases">
        <title>Genome sequence of strain Noviherbaspirillum sp. DKR-6.</title>
        <authorList>
            <person name="Chaudhary D.K."/>
        </authorList>
    </citation>
    <scope>NUCLEOTIDE SEQUENCE</scope>
    <source>
        <strain evidence="6">DKR-6</strain>
    </source>
</reference>
<dbReference type="Proteomes" id="UP000622890">
    <property type="component" value="Unassembled WGS sequence"/>
</dbReference>
<evidence type="ECO:0000256" key="1">
    <source>
        <dbReference type="ARBA" id="ARBA00022617"/>
    </source>
</evidence>
<dbReference type="PANTHER" id="PTHR10138:SF0">
    <property type="entry name" value="TRYPTOPHAN 2,3-DIOXYGENASE"/>
    <property type="match status" value="1"/>
</dbReference>
<dbReference type="PANTHER" id="PTHR10138">
    <property type="entry name" value="TRYPTOPHAN 2,3-DIOXYGENASE"/>
    <property type="match status" value="1"/>
</dbReference>
<dbReference type="GO" id="GO:0020037">
    <property type="term" value="F:heme binding"/>
    <property type="evidence" value="ECO:0007669"/>
    <property type="project" value="InterPro"/>
</dbReference>
<proteinExistence type="predicted"/>
<dbReference type="SUPFAM" id="SSF140959">
    <property type="entry name" value="Indolic compounds 2,3-dioxygenase-like"/>
    <property type="match status" value="1"/>
</dbReference>
<dbReference type="InterPro" id="IPR037217">
    <property type="entry name" value="Trp/Indoleamine_2_3_dOase-like"/>
</dbReference>
<evidence type="ECO:0000313" key="6">
    <source>
        <dbReference type="EMBL" id="MBK4737214.1"/>
    </source>
</evidence>
<dbReference type="Gene3D" id="1.20.58.480">
    <property type="match status" value="1"/>
</dbReference>
<organism evidence="6 7">
    <name type="scientific">Noviherbaspirillum pedocola</name>
    <dbReference type="NCBI Taxonomy" id="2801341"/>
    <lineage>
        <taxon>Bacteria</taxon>
        <taxon>Pseudomonadati</taxon>
        <taxon>Pseudomonadota</taxon>
        <taxon>Betaproteobacteria</taxon>
        <taxon>Burkholderiales</taxon>
        <taxon>Oxalobacteraceae</taxon>
        <taxon>Noviherbaspirillum</taxon>
    </lineage>
</organism>